<dbReference type="Gene3D" id="2.60.120.620">
    <property type="entry name" value="q2cbj1_9rhob like domain"/>
    <property type="match status" value="1"/>
</dbReference>
<dbReference type="EMBL" id="CP025704">
    <property type="protein sequence ID" value="AUN96838.1"/>
    <property type="molecule type" value="Genomic_DNA"/>
</dbReference>
<proteinExistence type="predicted"/>
<gene>
    <name evidence="1" type="ORF">C0V70_01700</name>
</gene>
<dbReference type="Proteomes" id="UP000235584">
    <property type="component" value="Chromosome"/>
</dbReference>
<organism evidence="1 2">
    <name type="scientific">Bacteriovorax stolpii</name>
    <name type="common">Bdellovibrio stolpii</name>
    <dbReference type="NCBI Taxonomy" id="960"/>
    <lineage>
        <taxon>Bacteria</taxon>
        <taxon>Pseudomonadati</taxon>
        <taxon>Bdellovibrionota</taxon>
        <taxon>Bacteriovoracia</taxon>
        <taxon>Bacteriovoracales</taxon>
        <taxon>Bacteriovoracaceae</taxon>
        <taxon>Bacteriovorax</taxon>
    </lineage>
</organism>
<dbReference type="KEGG" id="bsto:C0V70_01700"/>
<accession>A0A2K9NMW4</accession>
<evidence type="ECO:0000313" key="1">
    <source>
        <dbReference type="EMBL" id="AUN96838.1"/>
    </source>
</evidence>
<evidence type="ECO:0000313" key="2">
    <source>
        <dbReference type="Proteomes" id="UP000235584"/>
    </source>
</evidence>
<reference evidence="1 2" key="1">
    <citation type="submission" date="2018-01" db="EMBL/GenBank/DDBJ databases">
        <title>Complete genome sequence of Bacteriovorax stolpii DSM12778.</title>
        <authorList>
            <person name="Tang B."/>
            <person name="Chang J."/>
        </authorList>
    </citation>
    <scope>NUCLEOTIDE SEQUENCE [LARGE SCALE GENOMIC DNA]</scope>
    <source>
        <strain evidence="1 2">DSM 12778</strain>
    </source>
</reference>
<dbReference type="RefSeq" id="WP_102242133.1">
    <property type="nucleotide sequence ID" value="NZ_CP025704.1"/>
</dbReference>
<protein>
    <submittedName>
        <fullName evidence="1">Uncharacterized protein</fullName>
    </submittedName>
</protein>
<keyword evidence="2" id="KW-1185">Reference proteome</keyword>
<name>A0A2K9NMW4_BACTC</name>
<dbReference type="SUPFAM" id="SSF51197">
    <property type="entry name" value="Clavaminate synthase-like"/>
    <property type="match status" value="1"/>
</dbReference>
<sequence length="304" mass="35328">MILRKIKTFFKTNKLRLLIILLHRSFLSYYIKKFLKFQHAKLVEARARLSGRLELSPTEKLTAENLKQNGFVDVTSYFSNEDMLLLESKTLDLDKKISEINNVTYHKKFWSRMTDADSDSGNVNNIINRIALNHSILKVLHHYFSAPAFMDYSIVTKSVYSGEKYQISQLWHQDKDDNEMTKLFIYINDVTDLNGPFTLLNKKSSGKIPTSFLRNHIEDDFIFKRINQSEVLNLKGKKFTAFLVDTSKCFHMGSRISTPGQFRYMLTATFITLPSIYPWQVTDKYTNVEGLPVLEKLAVNQLPN</sequence>
<dbReference type="AlphaFoldDB" id="A0A2K9NMW4"/>